<dbReference type="InterPro" id="IPR036065">
    <property type="entry name" value="BolA-like_sf"/>
</dbReference>
<dbReference type="PANTHER" id="PTHR46229:SF2">
    <property type="entry name" value="BOLA-LIKE PROTEIN 1"/>
    <property type="match status" value="1"/>
</dbReference>
<dbReference type="EMBL" id="UOFD01000070">
    <property type="protein sequence ID" value="VAW54074.1"/>
    <property type="molecule type" value="Genomic_DNA"/>
</dbReference>
<evidence type="ECO:0000313" key="2">
    <source>
        <dbReference type="EMBL" id="VAW54074.1"/>
    </source>
</evidence>
<organism evidence="2">
    <name type="scientific">hydrothermal vent metagenome</name>
    <dbReference type="NCBI Taxonomy" id="652676"/>
    <lineage>
        <taxon>unclassified sequences</taxon>
        <taxon>metagenomes</taxon>
        <taxon>ecological metagenomes</taxon>
    </lineage>
</organism>
<dbReference type="PIRSF" id="PIRSF003113">
    <property type="entry name" value="BolA"/>
    <property type="match status" value="1"/>
</dbReference>
<dbReference type="Gene3D" id="3.30.300.90">
    <property type="entry name" value="BolA-like"/>
    <property type="match status" value="1"/>
</dbReference>
<dbReference type="PANTHER" id="PTHR46229">
    <property type="entry name" value="BOLA TRANSCRIPTION REGULATOR"/>
    <property type="match status" value="1"/>
</dbReference>
<dbReference type="GO" id="GO:0006351">
    <property type="term" value="P:DNA-templated transcription"/>
    <property type="evidence" value="ECO:0007669"/>
    <property type="project" value="TreeGrafter"/>
</dbReference>
<dbReference type="Pfam" id="PF01722">
    <property type="entry name" value="BolA"/>
    <property type="match status" value="1"/>
</dbReference>
<protein>
    <submittedName>
        <fullName evidence="2">Cell division protein BolA</fullName>
    </submittedName>
</protein>
<name>A0A3B0XDJ0_9ZZZZ</name>
<accession>A0A3B0XDJ0</accession>
<dbReference type="SUPFAM" id="SSF82657">
    <property type="entry name" value="BolA-like"/>
    <property type="match status" value="1"/>
</dbReference>
<dbReference type="FunFam" id="3.30.300.90:FF:000001">
    <property type="entry name" value="Transcriptional regulator BolA"/>
    <property type="match status" value="1"/>
</dbReference>
<reference evidence="2" key="1">
    <citation type="submission" date="2018-06" db="EMBL/GenBank/DDBJ databases">
        <authorList>
            <person name="Zhirakovskaya E."/>
        </authorList>
    </citation>
    <scope>NUCLEOTIDE SEQUENCE</scope>
</reference>
<dbReference type="InterPro" id="IPR002634">
    <property type="entry name" value="BolA"/>
</dbReference>
<dbReference type="GO" id="GO:0051301">
    <property type="term" value="P:cell division"/>
    <property type="evidence" value="ECO:0007669"/>
    <property type="project" value="UniProtKB-KW"/>
</dbReference>
<dbReference type="InterPro" id="IPR050961">
    <property type="entry name" value="BolA/IbaG_stress_morph_reg"/>
</dbReference>
<dbReference type="AlphaFoldDB" id="A0A3B0XDJ0"/>
<keyword evidence="2" id="KW-0131">Cell cycle</keyword>
<comment type="similarity">
    <text evidence="1">Belongs to the BolA/IbaG family.</text>
</comment>
<dbReference type="GO" id="GO:0005829">
    <property type="term" value="C:cytosol"/>
    <property type="evidence" value="ECO:0007669"/>
    <property type="project" value="TreeGrafter"/>
</dbReference>
<keyword evidence="2" id="KW-0132">Cell division</keyword>
<proteinExistence type="inferred from homology"/>
<sequence length="112" mass="12729">MNIQENITKKLNDAFSPEHLDVVNESFIHNVPEGSESHFKVTIVCDNFKGKMLIARHRLVNKVLEDELKKERADGGIHALALHTMTMEEWFEKGRVPDSPECLGGEKTSNKK</sequence>
<dbReference type="GO" id="GO:1990229">
    <property type="term" value="C:iron-sulfur cluster assembly complex"/>
    <property type="evidence" value="ECO:0007669"/>
    <property type="project" value="UniProtKB-ARBA"/>
</dbReference>
<gene>
    <name evidence="2" type="ORF">MNBD_GAMMA06-1020</name>
</gene>
<evidence type="ECO:0000256" key="1">
    <source>
        <dbReference type="ARBA" id="ARBA00005578"/>
    </source>
</evidence>